<dbReference type="Gene3D" id="3.40.190.10">
    <property type="entry name" value="Periplasmic binding protein-like II"/>
    <property type="match status" value="2"/>
</dbReference>
<dbReference type="RefSeq" id="WP_009518852.1">
    <property type="nucleotide sequence ID" value="NZ_CCAE010000001.1"/>
</dbReference>
<dbReference type="Gene3D" id="1.10.10.10">
    <property type="entry name" value="Winged helix-like DNA-binding domain superfamily/Winged helix DNA-binding domain"/>
    <property type="match status" value="1"/>
</dbReference>
<evidence type="ECO:0000256" key="1">
    <source>
        <dbReference type="ARBA" id="ARBA00009437"/>
    </source>
</evidence>
<dbReference type="Pfam" id="PF00126">
    <property type="entry name" value="HTH_1"/>
    <property type="match status" value="1"/>
</dbReference>
<keyword evidence="4" id="KW-0804">Transcription</keyword>
<proteinExistence type="inferred from homology"/>
<keyword evidence="2" id="KW-0805">Transcription regulation</keyword>
<dbReference type="PROSITE" id="PS50931">
    <property type="entry name" value="HTH_LYSR"/>
    <property type="match status" value="1"/>
</dbReference>
<dbReference type="PRINTS" id="PR00039">
    <property type="entry name" value="HTHLYSR"/>
</dbReference>
<dbReference type="InterPro" id="IPR058163">
    <property type="entry name" value="LysR-type_TF_proteobact-type"/>
</dbReference>
<reference evidence="7" key="2">
    <citation type="submission" date="2014-11" db="EMBL/GenBank/DDBJ databases">
        <title>Draft genome sequence of Hydrogenophaga intermedia S1.</title>
        <authorList>
            <person name="Gan H.M."/>
            <person name="Chew T.H."/>
            <person name="Stolz A."/>
        </authorList>
    </citation>
    <scope>NUCLEOTIDE SEQUENCE [LARGE SCALE GENOMIC DNA]</scope>
    <source>
        <strain evidence="7">S1</strain>
    </source>
</reference>
<dbReference type="InterPro" id="IPR036388">
    <property type="entry name" value="WH-like_DNA-bd_sf"/>
</dbReference>
<name>A0A1L1PFB0_HYDIT</name>
<evidence type="ECO:0000256" key="2">
    <source>
        <dbReference type="ARBA" id="ARBA00023015"/>
    </source>
</evidence>
<dbReference type="EMBL" id="CCAE010000001">
    <property type="protein sequence ID" value="CDN85637.1"/>
    <property type="molecule type" value="Genomic_DNA"/>
</dbReference>
<gene>
    <name evidence="6" type="ORF">BN948_00028</name>
</gene>
<dbReference type="GO" id="GO:0043565">
    <property type="term" value="F:sequence-specific DNA binding"/>
    <property type="evidence" value="ECO:0007669"/>
    <property type="project" value="TreeGrafter"/>
</dbReference>
<feature type="domain" description="HTH lysR-type" evidence="5">
    <location>
        <begin position="6"/>
        <end position="63"/>
    </location>
</feature>
<reference evidence="7" key="1">
    <citation type="submission" date="2014-02" db="EMBL/GenBank/DDBJ databases">
        <authorList>
            <person name="Gan H."/>
        </authorList>
    </citation>
    <scope>NUCLEOTIDE SEQUENCE [LARGE SCALE GENOMIC DNA]</scope>
    <source>
        <strain evidence="7">S1</strain>
    </source>
</reference>
<dbReference type="GO" id="GO:0006351">
    <property type="term" value="P:DNA-templated transcription"/>
    <property type="evidence" value="ECO:0007669"/>
    <property type="project" value="TreeGrafter"/>
</dbReference>
<dbReference type="Proteomes" id="UP000028878">
    <property type="component" value="Unassembled WGS sequence"/>
</dbReference>
<dbReference type="GO" id="GO:0003700">
    <property type="term" value="F:DNA-binding transcription factor activity"/>
    <property type="evidence" value="ECO:0007669"/>
    <property type="project" value="InterPro"/>
</dbReference>
<evidence type="ECO:0000256" key="3">
    <source>
        <dbReference type="ARBA" id="ARBA00023125"/>
    </source>
</evidence>
<dbReference type="AlphaFoldDB" id="A0A1L1PFB0"/>
<dbReference type="PANTHER" id="PTHR30537">
    <property type="entry name" value="HTH-TYPE TRANSCRIPTIONAL REGULATOR"/>
    <property type="match status" value="1"/>
</dbReference>
<keyword evidence="3" id="KW-0238">DNA-binding</keyword>
<sequence>MMRQLPSLNGLRAFEAAGRHGSFTAAARELNVTQTAVSRLVRLLEDRFGFPLFLRHANALELTAQGQALLSGLTDAFDSIARLTESVTAMRSGPVLTVGVGPTLAITWLIPRLASFYRSHPDVEVRMATGGATRPVRDDWTCTIRRDTDALPGYDAERLFPSAVVPVCTPKLASTLRSPDDLRDAILIVVSDMPNEWPYWFEAAGLRSPVHPASEVSFESNVMAMQAALDGVGVAIAQIPYVSDALAAGRLVAPFPIVAHTVGSWLLEYRAIRKEDPALLAFRAWLHQEADLARQVEIVLGRANTNGSARRSAGHPPRD</sequence>
<evidence type="ECO:0000313" key="7">
    <source>
        <dbReference type="Proteomes" id="UP000028878"/>
    </source>
</evidence>
<dbReference type="CDD" id="cd08432">
    <property type="entry name" value="PBP2_GcdR_TrpI_HvrB_AmpR_like"/>
    <property type="match status" value="1"/>
</dbReference>
<comment type="similarity">
    <text evidence="1">Belongs to the LysR transcriptional regulatory family.</text>
</comment>
<dbReference type="InterPro" id="IPR000847">
    <property type="entry name" value="LysR_HTH_N"/>
</dbReference>
<dbReference type="InterPro" id="IPR005119">
    <property type="entry name" value="LysR_subst-bd"/>
</dbReference>
<evidence type="ECO:0000256" key="4">
    <source>
        <dbReference type="ARBA" id="ARBA00023163"/>
    </source>
</evidence>
<accession>A0A1L1PFB0</accession>
<dbReference type="Pfam" id="PF03466">
    <property type="entry name" value="LysR_substrate"/>
    <property type="match status" value="1"/>
</dbReference>
<keyword evidence="7" id="KW-1185">Reference proteome</keyword>
<evidence type="ECO:0000259" key="5">
    <source>
        <dbReference type="PROSITE" id="PS50931"/>
    </source>
</evidence>
<organism evidence="6 7">
    <name type="scientific">Hydrogenophaga intermedia</name>
    <dbReference type="NCBI Taxonomy" id="65786"/>
    <lineage>
        <taxon>Bacteria</taxon>
        <taxon>Pseudomonadati</taxon>
        <taxon>Pseudomonadota</taxon>
        <taxon>Betaproteobacteria</taxon>
        <taxon>Burkholderiales</taxon>
        <taxon>Comamonadaceae</taxon>
        <taxon>Hydrogenophaga</taxon>
    </lineage>
</organism>
<dbReference type="PANTHER" id="PTHR30537:SF74">
    <property type="entry name" value="HTH-TYPE TRANSCRIPTIONAL REGULATOR TRPI"/>
    <property type="match status" value="1"/>
</dbReference>
<evidence type="ECO:0000313" key="6">
    <source>
        <dbReference type="EMBL" id="CDN85637.1"/>
    </source>
</evidence>
<dbReference type="SUPFAM" id="SSF46785">
    <property type="entry name" value="Winged helix' DNA-binding domain"/>
    <property type="match status" value="1"/>
</dbReference>
<protein>
    <submittedName>
        <fullName evidence="6">LysR family transcriptional regulator</fullName>
    </submittedName>
</protein>
<dbReference type="SUPFAM" id="SSF53850">
    <property type="entry name" value="Periplasmic binding protein-like II"/>
    <property type="match status" value="1"/>
</dbReference>
<dbReference type="InterPro" id="IPR036390">
    <property type="entry name" value="WH_DNA-bd_sf"/>
</dbReference>